<evidence type="ECO:0000313" key="1">
    <source>
        <dbReference type="EMBL" id="KAG8519842.1"/>
    </source>
</evidence>
<feature type="non-terminal residue" evidence="1">
    <location>
        <position position="89"/>
    </location>
</feature>
<dbReference type="SUPFAM" id="SSF56235">
    <property type="entry name" value="N-terminal nucleophile aminohydrolases (Ntn hydrolases)"/>
    <property type="match status" value="1"/>
</dbReference>
<reference evidence="1" key="1">
    <citation type="journal article" date="2021" name="Evol. Appl.">
        <title>The genome of the Pyrenean desman and the effects of bottlenecks and inbreeding on the genomic landscape of an endangered species.</title>
        <authorList>
            <person name="Escoda L."/>
            <person name="Castresana J."/>
        </authorList>
    </citation>
    <scope>NUCLEOTIDE SEQUENCE</scope>
    <source>
        <strain evidence="1">IBE-C5619</strain>
    </source>
</reference>
<dbReference type="EMBL" id="JAGFMF010011592">
    <property type="protein sequence ID" value="KAG8519842.1"/>
    <property type="molecule type" value="Genomic_DNA"/>
</dbReference>
<feature type="non-terminal residue" evidence="1">
    <location>
        <position position="1"/>
    </location>
</feature>
<dbReference type="OrthoDB" id="431557at2759"/>
<keyword evidence="2" id="KW-1185">Reference proteome</keyword>
<name>A0A8J6AIZ0_GALPY</name>
<gene>
    <name evidence="1" type="ORF">J0S82_000853</name>
</gene>
<comment type="caution">
    <text evidence="1">The sequence shown here is derived from an EMBL/GenBank/DDBJ whole genome shotgun (WGS) entry which is preliminary data.</text>
</comment>
<keyword evidence="1" id="KW-0647">Proteasome</keyword>
<dbReference type="AlphaFoldDB" id="A0A8J6AIZ0"/>
<organism evidence="1 2">
    <name type="scientific">Galemys pyrenaicus</name>
    <name type="common">Iberian desman</name>
    <name type="synonym">Pyrenean desman</name>
    <dbReference type="NCBI Taxonomy" id="202257"/>
    <lineage>
        <taxon>Eukaryota</taxon>
        <taxon>Metazoa</taxon>
        <taxon>Chordata</taxon>
        <taxon>Craniata</taxon>
        <taxon>Vertebrata</taxon>
        <taxon>Euteleostomi</taxon>
        <taxon>Mammalia</taxon>
        <taxon>Eutheria</taxon>
        <taxon>Laurasiatheria</taxon>
        <taxon>Eulipotyphla</taxon>
        <taxon>Talpidae</taxon>
        <taxon>Galemys</taxon>
    </lineage>
</organism>
<accession>A0A8J6AIZ0</accession>
<dbReference type="InterPro" id="IPR029055">
    <property type="entry name" value="Ntn_hydrolases_N"/>
</dbReference>
<sequence length="89" mass="10027">DIHSLEGHLYQIEYAMEDTGYADNCLGILANNGILLTAEKPDLYKHLVKTFVVKKFMNSARDMAYTILAEIMGDEKPHALEIIALQLCQ</sequence>
<proteinExistence type="predicted"/>
<protein>
    <submittedName>
        <fullName evidence="1">Proteasome subunit alpha type-4</fullName>
    </submittedName>
</protein>
<dbReference type="Proteomes" id="UP000700334">
    <property type="component" value="Unassembled WGS sequence"/>
</dbReference>
<evidence type="ECO:0000313" key="2">
    <source>
        <dbReference type="Proteomes" id="UP000700334"/>
    </source>
</evidence>
<dbReference type="Gene3D" id="3.60.20.10">
    <property type="entry name" value="Glutamine Phosphoribosylpyrophosphate, subunit 1, domain 1"/>
    <property type="match status" value="1"/>
</dbReference>
<dbReference type="GO" id="GO:0000502">
    <property type="term" value="C:proteasome complex"/>
    <property type="evidence" value="ECO:0007669"/>
    <property type="project" value="UniProtKB-KW"/>
</dbReference>